<evidence type="ECO:0000313" key="1">
    <source>
        <dbReference type="EMBL" id="MBW3127295.1"/>
    </source>
</evidence>
<evidence type="ECO:0000313" key="2">
    <source>
        <dbReference type="Proteomes" id="UP000826188"/>
    </source>
</evidence>
<gene>
    <name evidence="1" type="ORF">KYK14_01920</name>
</gene>
<accession>A0ABS6WUN9</accession>
<comment type="caution">
    <text evidence="1">The sequence shown here is derived from an EMBL/GenBank/DDBJ whole genome shotgun (WGS) entry which is preliminary data.</text>
</comment>
<protein>
    <recommendedName>
        <fullName evidence="3">PglZ domain-containing protein</fullName>
    </recommendedName>
</protein>
<sequence>MADMHTPPPANLPALPALLATLHPSFATHWQALPPHPTASTLRQHAAHWLSWLASNTAPFPEHQLPVLHSVLASWQLSHPASATLFPSTSSEARSILAAWIGYADQHTLHAELLSTLHWAEQFPLAVAPWLVTVNAAFREQVVKVLSAAPAAAKDQAALEWWHHQTAKNQRAEIRSAALNVLVQQLQLPAFSIAATQYLVSELERSPAATDTIVAALRRLVPPPVPVAPPTEPAAALQWAIQEYLPYRRWQANQAANPAATAQVQQLAQTFSDWFLSAYPDHLVGTKAPHQQQYWAKRALKTPAADEIVLWIIADGLGWGDALTLQQLVVNRAGGRLSLAAATPCFGLVPTITSHTKRAVRWAVPLHHTEAAKANYFTQQPIPPADVRGIDNLAEAVQNAQPGQVLVWQPPEPDSIYHHPGSAQTIRNKAEGSLNGLAISICEAVNAVPATNSVRVLITTDHGRLLSESPRVLEPIAGFTGHGRAAFRAKAPAGLPIPRPEGALDTDTVRWLDPERYRLPDWVAVARTDASFKIVNNNGGMRGGTDLFPHGGAWPEEVVVPWVELHSHLAKLLVGGVLTGENRSNRAGVATLQLVNTSPRPARLRQVEISIPRLEPLVVAFDDLLPDSAELQWAIDLPRWPDTAQADKTQVTVMLYTPDGEQHYFTLTANLRNTDLRQVSANPLDDLL</sequence>
<proteinExistence type="predicted"/>
<organism evidence="1 2">
    <name type="scientific">Hymenobacter profundi</name>
    <dbReference type="NCBI Taxonomy" id="1982110"/>
    <lineage>
        <taxon>Bacteria</taxon>
        <taxon>Pseudomonadati</taxon>
        <taxon>Bacteroidota</taxon>
        <taxon>Cytophagia</taxon>
        <taxon>Cytophagales</taxon>
        <taxon>Hymenobacteraceae</taxon>
        <taxon>Hymenobacter</taxon>
    </lineage>
</organism>
<evidence type="ECO:0008006" key="3">
    <source>
        <dbReference type="Google" id="ProtNLM"/>
    </source>
</evidence>
<keyword evidence="2" id="KW-1185">Reference proteome</keyword>
<name>A0ABS6WUN9_9BACT</name>
<dbReference type="Proteomes" id="UP000826188">
    <property type="component" value="Unassembled WGS sequence"/>
</dbReference>
<dbReference type="EMBL" id="JAHWGL010000003">
    <property type="protein sequence ID" value="MBW3127295.1"/>
    <property type="molecule type" value="Genomic_DNA"/>
</dbReference>
<reference evidence="1 2" key="1">
    <citation type="submission" date="2021-07" db="EMBL/GenBank/DDBJ databases">
        <title>Hymenobacter profundi sp. nov., isolated from deep-sea water.</title>
        <authorList>
            <person name="Kim M.K."/>
        </authorList>
    </citation>
    <scope>NUCLEOTIDE SEQUENCE [LARGE SCALE GENOMIC DNA]</scope>
    <source>
        <strain evidence="1 2">M2</strain>
    </source>
</reference>